<dbReference type="GO" id="GO:0005737">
    <property type="term" value="C:cytoplasm"/>
    <property type="evidence" value="ECO:0007669"/>
    <property type="project" value="UniProtKB-SubCell"/>
</dbReference>
<evidence type="ECO:0000256" key="2">
    <source>
        <dbReference type="HAMAP-Rule" id="MF_01539"/>
    </source>
</evidence>
<keyword evidence="3" id="KW-0808">Transferase</keyword>
<sequence>MKVLGIIAEYNPFHNGHLYQLNQSAAMTEADFVVAIISGNFTQRGEAAVLSKWARAEMAVRCGIDLVIELPFAFACNNAEYFAKGAIEILNRLRCVTHLSFGSESGDLERLKEVACFLSHETEEFKDQLKSNLSKGFSYPKARSEAVKECLGEEASENMLQPNNILAIEYLKQLYLTHSDIIPVTVKRYASNYHDQELRGNIASASAIRKALHSNDWNTQLLESAVPAEVLAILQKELPKAPSSDSEELYFKLAASKILTEKNSCLKEIFSVTEGLENKLKASIRISDTLGDLKNSLKSKRYTSTRISRLLTHILIGLTKSDFNTIVETQQYYAHILGFNKKGAHLLKLLKQEEKATLPLITNINKQADALNHCQLLLSYDLIASDFYNLLSNQNIYEHSDRLYKPYMQL</sequence>
<dbReference type="KEGG" id="amij:EQM06_05955"/>
<dbReference type="EMBL" id="CP035281">
    <property type="protein sequence ID" value="QAT42812.1"/>
    <property type="molecule type" value="Genomic_DNA"/>
</dbReference>
<dbReference type="SUPFAM" id="SSF52374">
    <property type="entry name" value="Nucleotidylyl transferase"/>
    <property type="match status" value="1"/>
</dbReference>
<protein>
    <recommendedName>
        <fullName evidence="2">tRNA(Met) cytidine acetate ligase</fullName>
        <ecNumber evidence="2">6.3.4.-</ecNumber>
    </recommendedName>
</protein>
<keyword evidence="4" id="KW-1185">Reference proteome</keyword>
<comment type="subcellular location">
    <subcellularLocation>
        <location evidence="2">Cytoplasm</location>
    </subcellularLocation>
</comment>
<dbReference type="GO" id="GO:0006400">
    <property type="term" value="P:tRNA modification"/>
    <property type="evidence" value="ECO:0007669"/>
    <property type="project" value="UniProtKB-UniRule"/>
</dbReference>
<dbReference type="Gene3D" id="3.40.50.620">
    <property type="entry name" value="HUPs"/>
    <property type="match status" value="1"/>
</dbReference>
<dbReference type="GO" id="GO:0000049">
    <property type="term" value="F:tRNA binding"/>
    <property type="evidence" value="ECO:0007669"/>
    <property type="project" value="UniProtKB-KW"/>
</dbReference>
<feature type="binding site" evidence="2">
    <location>
        <begin position="7"/>
        <end position="20"/>
    </location>
    <ligand>
        <name>ATP</name>
        <dbReference type="ChEBI" id="CHEBI:30616"/>
    </ligand>
</feature>
<dbReference type="GO" id="GO:0016879">
    <property type="term" value="F:ligase activity, forming carbon-nitrogen bonds"/>
    <property type="evidence" value="ECO:0007669"/>
    <property type="project" value="UniProtKB-UniRule"/>
</dbReference>
<dbReference type="Pfam" id="PF05636">
    <property type="entry name" value="HIGH_NTase1"/>
    <property type="match status" value="1"/>
</dbReference>
<comment type="catalytic activity">
    <reaction evidence="2">
        <text>cytidine(34) in elongator tRNA(Met) + acetate + ATP = N(4)-acetylcytidine(34) in elongator tRNA(Met) + AMP + diphosphate</text>
        <dbReference type="Rhea" id="RHEA:58144"/>
        <dbReference type="Rhea" id="RHEA-COMP:10693"/>
        <dbReference type="Rhea" id="RHEA-COMP:10694"/>
        <dbReference type="ChEBI" id="CHEBI:30089"/>
        <dbReference type="ChEBI" id="CHEBI:30616"/>
        <dbReference type="ChEBI" id="CHEBI:33019"/>
        <dbReference type="ChEBI" id="CHEBI:74900"/>
        <dbReference type="ChEBI" id="CHEBI:82748"/>
        <dbReference type="ChEBI" id="CHEBI:456215"/>
    </reaction>
</comment>
<dbReference type="PANTHER" id="PTHR37825">
    <property type="entry name" value="TRNA(MET) CYTIDINE ACETATE LIGASE"/>
    <property type="match status" value="1"/>
</dbReference>
<dbReference type="PANTHER" id="PTHR37825:SF1">
    <property type="entry name" value="TRNA(MET) CYTIDINE ACETATE LIGASE"/>
    <property type="match status" value="1"/>
</dbReference>
<keyword evidence="2" id="KW-0436">Ligase</keyword>
<comment type="function">
    <text evidence="2">Catalyzes the formation of N(4)-acetylcytidine (ac(4)C) at the wobble position of elongator tRNA(Met), using acetate and ATP as substrates. First activates an acetate ion to form acetyladenylate (Ac-AMP) and then transfers the acetyl group to tRNA to form ac(4)C34.</text>
</comment>
<feature type="binding site" evidence="2">
    <location>
        <position position="102"/>
    </location>
    <ligand>
        <name>ATP</name>
        <dbReference type="ChEBI" id="CHEBI:30616"/>
    </ligand>
</feature>
<dbReference type="GO" id="GO:0016740">
    <property type="term" value="F:transferase activity"/>
    <property type="evidence" value="ECO:0007669"/>
    <property type="project" value="UniProtKB-KW"/>
</dbReference>
<dbReference type="InterPro" id="IPR014729">
    <property type="entry name" value="Rossmann-like_a/b/a_fold"/>
</dbReference>
<keyword evidence="2" id="KW-0067">ATP-binding</keyword>
<dbReference type="AlphaFoldDB" id="A0A410PV38"/>
<evidence type="ECO:0000313" key="3">
    <source>
        <dbReference type="EMBL" id="QAT42812.1"/>
    </source>
</evidence>
<dbReference type="Proteomes" id="UP000287601">
    <property type="component" value="Chromosome"/>
</dbReference>
<proteinExistence type="inferred from homology"/>
<evidence type="ECO:0000313" key="4">
    <source>
        <dbReference type="Proteomes" id="UP000287601"/>
    </source>
</evidence>
<reference evidence="3 4" key="1">
    <citation type="submission" date="2019-01" db="EMBL/GenBank/DDBJ databases">
        <title>Draft genomes of a novel of Aminipila strains.</title>
        <authorList>
            <person name="Ma S."/>
        </authorList>
    </citation>
    <scope>NUCLEOTIDE SEQUENCE [LARGE SCALE GENOMIC DNA]</scope>
    <source>
        <strain evidence="4">JN-39</strain>
    </source>
</reference>
<organism evidence="3 4">
    <name type="scientific">Aminipila luticellarii</name>
    <dbReference type="NCBI Taxonomy" id="2507160"/>
    <lineage>
        <taxon>Bacteria</taxon>
        <taxon>Bacillati</taxon>
        <taxon>Bacillota</taxon>
        <taxon>Clostridia</taxon>
        <taxon>Peptostreptococcales</taxon>
        <taxon>Anaerovoracaceae</taxon>
        <taxon>Aminipila</taxon>
    </lineage>
</organism>
<keyword evidence="1 2" id="KW-0819">tRNA processing</keyword>
<comment type="similarity">
    <text evidence="2">Belongs to the TmcAL family.</text>
</comment>
<evidence type="ECO:0000256" key="1">
    <source>
        <dbReference type="ARBA" id="ARBA00022694"/>
    </source>
</evidence>
<comment type="caution">
    <text evidence="2">Lacks conserved residue(s) required for the propagation of feature annotation.</text>
</comment>
<keyword evidence="2" id="KW-0963">Cytoplasm</keyword>
<keyword evidence="2" id="KW-0820">tRNA-binding</keyword>
<feature type="binding site" evidence="2">
    <location>
        <position position="188"/>
    </location>
    <ligand>
        <name>ATP</name>
        <dbReference type="ChEBI" id="CHEBI:30616"/>
    </ligand>
</feature>
<keyword evidence="2" id="KW-0694">RNA-binding</keyword>
<name>A0A410PV38_9FIRM</name>
<dbReference type="GO" id="GO:0005524">
    <property type="term" value="F:ATP binding"/>
    <property type="evidence" value="ECO:0007669"/>
    <property type="project" value="UniProtKB-KW"/>
</dbReference>
<keyword evidence="2" id="KW-0547">Nucleotide-binding</keyword>
<dbReference type="NCBIfam" id="NF010191">
    <property type="entry name" value="PRK13670.1"/>
    <property type="match status" value="1"/>
</dbReference>
<dbReference type="RefSeq" id="WP_128745461.1">
    <property type="nucleotide sequence ID" value="NZ_CP035281.1"/>
</dbReference>
<dbReference type="OrthoDB" id="9769796at2"/>
<dbReference type="EC" id="6.3.4.-" evidence="2"/>
<dbReference type="HAMAP" id="MF_01539">
    <property type="entry name" value="TmcAL"/>
    <property type="match status" value="1"/>
</dbReference>
<accession>A0A410PV38</accession>
<feature type="binding site" evidence="2">
    <location>
        <position position="163"/>
    </location>
    <ligand>
        <name>ATP</name>
        <dbReference type="ChEBI" id="CHEBI:30616"/>
    </ligand>
</feature>
<gene>
    <name evidence="2" type="primary">tmcAL</name>
    <name evidence="3" type="ORF">EQM06_05955</name>
</gene>
<dbReference type="InterPro" id="IPR008513">
    <property type="entry name" value="tRNA(Met)_cyd_acetate_ligase"/>
</dbReference>